<evidence type="ECO:0000313" key="2">
    <source>
        <dbReference type="EMBL" id="MBM3226329.1"/>
    </source>
</evidence>
<comment type="caution">
    <text evidence="2">The sequence shown here is derived from an EMBL/GenBank/DDBJ whole genome shotgun (WGS) entry which is preliminary data.</text>
</comment>
<dbReference type="EMBL" id="VGLS01000870">
    <property type="protein sequence ID" value="MBM3226329.1"/>
    <property type="molecule type" value="Genomic_DNA"/>
</dbReference>
<dbReference type="InterPro" id="IPR032587">
    <property type="entry name" value="DUF4911"/>
</dbReference>
<dbReference type="Pfam" id="PF16256">
    <property type="entry name" value="DUF4911"/>
    <property type="match status" value="1"/>
</dbReference>
<organism evidence="2 3">
    <name type="scientific">Tectimicrobiota bacterium</name>
    <dbReference type="NCBI Taxonomy" id="2528274"/>
    <lineage>
        <taxon>Bacteria</taxon>
        <taxon>Pseudomonadati</taxon>
        <taxon>Nitrospinota/Tectimicrobiota group</taxon>
        <taxon>Candidatus Tectimicrobiota</taxon>
    </lineage>
</organism>
<reference evidence="2" key="1">
    <citation type="submission" date="2019-03" db="EMBL/GenBank/DDBJ databases">
        <title>Lake Tanganyika Metagenome-Assembled Genomes (MAGs).</title>
        <authorList>
            <person name="Tran P."/>
        </authorList>
    </citation>
    <scope>NUCLEOTIDE SEQUENCE</scope>
    <source>
        <strain evidence="2">K_DeepCast_65m_m2_066</strain>
    </source>
</reference>
<feature type="region of interest" description="Disordered" evidence="1">
    <location>
        <begin position="73"/>
        <end position="94"/>
    </location>
</feature>
<accession>A0A937W6G6</accession>
<sequence length="94" mass="10072">MDVCCVQVRVARHDIGLLCSLMAGYEGVAIVRTMDPREGVVELLAAPAFYQVLLDILQGLSAEMTLSLLAEDADTHPRCPGTDEEPSSPHPAGH</sequence>
<gene>
    <name evidence="2" type="ORF">FJZ47_21405</name>
</gene>
<dbReference type="Proteomes" id="UP000712673">
    <property type="component" value="Unassembled WGS sequence"/>
</dbReference>
<protein>
    <submittedName>
        <fullName evidence="2">DUF4911 domain-containing protein</fullName>
    </submittedName>
</protein>
<evidence type="ECO:0000256" key="1">
    <source>
        <dbReference type="SAM" id="MobiDB-lite"/>
    </source>
</evidence>
<proteinExistence type="predicted"/>
<name>A0A937W6G6_UNCTE</name>
<dbReference type="AlphaFoldDB" id="A0A937W6G6"/>
<evidence type="ECO:0000313" key="3">
    <source>
        <dbReference type="Proteomes" id="UP000712673"/>
    </source>
</evidence>